<sequence length="939" mass="106509">MQRGRNKSVKKLAVEIGVPYESAHKILRNKLGEAKEWKLLGQEQDGSLLVNWLMESVDENERPEVQSFIGLYHQKKSSLKVLCTFNKYVNTIQASINHSQSLLGFVTKEKCSTTPDSEASNGKTNNSLLDMVYKVFILDIRLSEENREPQNLGLERSHQIMIQFLYRKKEQAATEKFLLFIHQESISLNQVHLREDGSYELESSGCLNTESMVRAFSWAQWDPINQSLYYIHYRKPQLSVEGEEPEEGREEELSPTLSCLQFHDDMPHETVLNIPLNLPQLPKTSSVPCGGYEDDPIPLRVHDCSLDLQVVCDPKGIVCICHHYLYQPVKPPITETRNLEESSNTVHFAYSVTLLHHGCVIHCVVPGILWSQARTMKPTFALYGDQHMVVYAPDLFTHLLDIGLAHEPCCHVLMSCTLPGIPSHTSHLVPLLQYSNTVTVDLPTLDLIQLTVTTGHLVETFKSDHSLENQLAILHYFLVHQGDLETVSELLMYVAEHPVELSVPQLLQEVIIGGAYASAQRNLPSDAMSLVALLPLSTITHVSELEVRVNRQSMSLTQETLWNTAMMLLSPQQRLVPYRVDMWTRLWDQLAKRTGKEQKPRFRPSLVADKLMVSLVCYQPEALSRSSTPLSPGTTLVGSGTLADLAAISGTRKGPGIDVLPFYEVESCTASKQEHVISVNLRELSMHLLKNSSKQSPMHVHVVATRYVAAQLEMSKQLCQLLCQCAAVDPHQEQERGFALIDQLDEERRYVLFTLLERFYFAVDSMAFPLPQGFTSFFTYLGYRTLSFSMFLQYLQRNVFELQVDVMKIIMADTEDTREGVKKKLRLLLFLPRSRAKRLLNQWSHPVSLMIRAREHALNILSGVEGTQARVHLSQKARTTHVSRRGLAAFPSADRLSPLDTFLDLLTAKGKIIVRLPYSFRLRAKVPKLELQPRIFSKV</sequence>
<dbReference type="Proteomes" id="UP001148838">
    <property type="component" value="Unassembled WGS sequence"/>
</dbReference>
<comment type="caution">
    <text evidence="2">The sequence shown here is derived from an EMBL/GenBank/DDBJ whole genome shotgun (WGS) entry which is preliminary data.</text>
</comment>
<protein>
    <recommendedName>
        <fullName evidence="1">Gamma-secretase-activating protein C-terminal domain-containing protein</fullName>
    </recommendedName>
</protein>
<proteinExistence type="predicted"/>
<organism evidence="2 3">
    <name type="scientific">Periplaneta americana</name>
    <name type="common">American cockroach</name>
    <name type="synonym">Blatta americana</name>
    <dbReference type="NCBI Taxonomy" id="6978"/>
    <lineage>
        <taxon>Eukaryota</taxon>
        <taxon>Metazoa</taxon>
        <taxon>Ecdysozoa</taxon>
        <taxon>Arthropoda</taxon>
        <taxon>Hexapoda</taxon>
        <taxon>Insecta</taxon>
        <taxon>Pterygota</taxon>
        <taxon>Neoptera</taxon>
        <taxon>Polyneoptera</taxon>
        <taxon>Dictyoptera</taxon>
        <taxon>Blattodea</taxon>
        <taxon>Blattoidea</taxon>
        <taxon>Blattidae</taxon>
        <taxon>Blattinae</taxon>
        <taxon>Periplaneta</taxon>
    </lineage>
</organism>
<evidence type="ECO:0000313" key="2">
    <source>
        <dbReference type="EMBL" id="KAJ4448211.1"/>
    </source>
</evidence>
<dbReference type="EMBL" id="JAJSOF020000005">
    <property type="protein sequence ID" value="KAJ4448211.1"/>
    <property type="molecule type" value="Genomic_DNA"/>
</dbReference>
<accession>A0ABQ8TNF9</accession>
<name>A0ABQ8TNF9_PERAM</name>
<reference evidence="2 3" key="1">
    <citation type="journal article" date="2022" name="Allergy">
        <title>Genome assembly and annotation of Periplaneta americana reveal a comprehensive cockroach allergen profile.</title>
        <authorList>
            <person name="Wang L."/>
            <person name="Xiong Q."/>
            <person name="Saelim N."/>
            <person name="Wang L."/>
            <person name="Nong W."/>
            <person name="Wan A.T."/>
            <person name="Shi M."/>
            <person name="Liu X."/>
            <person name="Cao Q."/>
            <person name="Hui J.H.L."/>
            <person name="Sookrung N."/>
            <person name="Leung T.F."/>
            <person name="Tungtrongchitr A."/>
            <person name="Tsui S.K.W."/>
        </authorList>
    </citation>
    <scope>NUCLEOTIDE SEQUENCE [LARGE SCALE GENOMIC DNA]</scope>
    <source>
        <strain evidence="2">PWHHKU_190912</strain>
    </source>
</reference>
<feature type="domain" description="Gamma-secretase-activating protein C-terminal" evidence="1">
    <location>
        <begin position="712"/>
        <end position="825"/>
    </location>
</feature>
<evidence type="ECO:0000313" key="3">
    <source>
        <dbReference type="Proteomes" id="UP001148838"/>
    </source>
</evidence>
<dbReference type="InterPro" id="IPR028010">
    <property type="entry name" value="GSAP_C_dom"/>
</dbReference>
<evidence type="ECO:0000259" key="1">
    <source>
        <dbReference type="Pfam" id="PF14959"/>
    </source>
</evidence>
<dbReference type="InterPro" id="IPR026172">
    <property type="entry name" value="GSAP_fam"/>
</dbReference>
<dbReference type="PANTHER" id="PTHR13630:SF1">
    <property type="entry name" value="GAMMA-SECRETASE-ACTIVATING PROTEIN"/>
    <property type="match status" value="1"/>
</dbReference>
<keyword evidence="3" id="KW-1185">Reference proteome</keyword>
<dbReference type="PANTHER" id="PTHR13630">
    <property type="entry name" value="GAMMA-SECRETASE-ACTIVATING PROTEIN"/>
    <property type="match status" value="1"/>
</dbReference>
<gene>
    <name evidence="2" type="ORF">ANN_10225</name>
</gene>
<dbReference type="Pfam" id="PF14959">
    <property type="entry name" value="GSAP-16"/>
    <property type="match status" value="1"/>
</dbReference>